<evidence type="ECO:0000313" key="5">
    <source>
        <dbReference type="EMBL" id="SCD20876.1"/>
    </source>
</evidence>
<dbReference type="Pfam" id="PF02837">
    <property type="entry name" value="Glyco_hydro_2_N"/>
    <property type="match status" value="1"/>
</dbReference>
<comment type="similarity">
    <text evidence="1">Belongs to the glycosyl hydrolase 2 family.</text>
</comment>
<keyword evidence="6" id="KW-1185">Reference proteome</keyword>
<dbReference type="InterPro" id="IPR006102">
    <property type="entry name" value="Ig-like_GH2"/>
</dbReference>
<evidence type="ECO:0000256" key="1">
    <source>
        <dbReference type="ARBA" id="ARBA00007401"/>
    </source>
</evidence>
<dbReference type="SUPFAM" id="SSF49303">
    <property type="entry name" value="beta-Galactosidase/glucuronidase domain"/>
    <property type="match status" value="1"/>
</dbReference>
<dbReference type="PROSITE" id="PS51257">
    <property type="entry name" value="PROKAR_LIPOPROTEIN"/>
    <property type="match status" value="1"/>
</dbReference>
<dbReference type="SUPFAM" id="SSF51445">
    <property type="entry name" value="(Trans)glycosidases"/>
    <property type="match status" value="1"/>
</dbReference>
<dbReference type="InterPro" id="IPR008979">
    <property type="entry name" value="Galactose-bd-like_sf"/>
</dbReference>
<dbReference type="KEGG" id="psac:PSM36_2069"/>
<gene>
    <name evidence="5" type="ORF">PSM36_2069</name>
</gene>
<feature type="domain" description="Glycoside hydrolase family 2 immunoglobulin-like beta-sandwich" evidence="3">
    <location>
        <begin position="202"/>
        <end position="312"/>
    </location>
</feature>
<keyword evidence="2" id="KW-0732">Signal</keyword>
<keyword evidence="5" id="KW-0378">Hydrolase</keyword>
<feature type="domain" description="Glycosyl hydrolases family 2 sugar binding" evidence="4">
    <location>
        <begin position="33"/>
        <end position="165"/>
    </location>
</feature>
<dbReference type="STRING" id="1642647.PSM36_2069"/>
<dbReference type="GO" id="GO:0005975">
    <property type="term" value="P:carbohydrate metabolic process"/>
    <property type="evidence" value="ECO:0007669"/>
    <property type="project" value="InterPro"/>
</dbReference>
<dbReference type="Gene3D" id="2.60.120.260">
    <property type="entry name" value="Galactose-binding domain-like"/>
    <property type="match status" value="1"/>
</dbReference>
<dbReference type="PANTHER" id="PTHR42732">
    <property type="entry name" value="BETA-GALACTOSIDASE"/>
    <property type="match status" value="1"/>
</dbReference>
<accession>A0A1R3SX81</accession>
<feature type="signal peptide" evidence="2">
    <location>
        <begin position="1"/>
        <end position="19"/>
    </location>
</feature>
<dbReference type="GO" id="GO:0004553">
    <property type="term" value="F:hydrolase activity, hydrolyzing O-glycosyl compounds"/>
    <property type="evidence" value="ECO:0007669"/>
    <property type="project" value="InterPro"/>
</dbReference>
<sequence>MSRYLLLILFITGSCLIKAQPVQNAKRTEAPISVAGIWNFKLDPMNVSIPVKGSNFVSKFPETIVLPGSTDQAGKGYKTQDMTSIRLTRLFEYSGAAWYEKDNIFIPEGWKDKQMFLFLERAHWETQVWINGHKVGREESLSAPHTYDITPYIKAGAKNSVRIRVDNSLIYDIAYTHAISAETQTNWNGIIGRMEIQAFDKVHITDLQVYPQRKDNKLDITAGISNRTGQPVKGEVHIICHSVNTPVKQSFPEVIVPFEGNDSVITLTHRYDPGVQWYTWDEFDPYLYKLEYAVTIPDKGYYDEKTVRFGVRDLATQGTQFIVNDIPAFMRGAVNSCEFPLTGYPPMDYSEWKRVLTVYKEYGLNCIRFHSWCPPEAAFIAADELGLYLQVENPDWRFTVGEDEATNQFYFAEARRIFKAYGNHPSFAFFCEGNELVGKGCVPFLQEMLKQWKTDPRHLYVAASGYPTVEGSDFYEFYGARPQRWQEGLKGRFNAQPLNTLYDYSDYVSKFTIPMITHEIGQWCAYPDFEQVSKYVGVLKPYNYELFREDLRNKNMLDQAYDFHVASGKFQVIQKKEEFESYFRTPGFGGYHLLQLNDFPGQGTSPVGVVDVFYDPKPYVTAKEFSDIQNPCLLLLRVEKLTWTNAETFTAKAQVTNFLKKDFKDATVTWTLRYPDGRMYNQGSFTGIHIPIGPVTDIGEISIPFADIREATDLIVIIKIDGTDISNKWKIWVYPQTLPDVTPKNVLVIRQWDKKAKAHLDKGGNVLLLADTAKVNSNVSPGFSGISWNAVWSGTPPNLLGILCDPQHALFRHFPTEFHSNWQWFDLVRNSKPVVLDHTPYAFRPLVQIIPDWNNNRKIGLIFEAKVGKGKLLATTIAFNDMMDKSPVARQMYYSMVHYMNSGEFSPEEVLTFEMIDRLFIQP</sequence>
<proteinExistence type="inferred from homology"/>
<dbReference type="RefSeq" id="WP_083711010.1">
    <property type="nucleotide sequence ID" value="NZ_LT605205.1"/>
</dbReference>
<dbReference type="InterPro" id="IPR051913">
    <property type="entry name" value="GH2_Domain-Containing"/>
</dbReference>
<dbReference type="InterPro" id="IPR017853">
    <property type="entry name" value="GH"/>
</dbReference>
<dbReference type="EMBL" id="LT605205">
    <property type="protein sequence ID" value="SCD20876.1"/>
    <property type="molecule type" value="Genomic_DNA"/>
</dbReference>
<evidence type="ECO:0000313" key="6">
    <source>
        <dbReference type="Proteomes" id="UP000187464"/>
    </source>
</evidence>
<dbReference type="Proteomes" id="UP000187464">
    <property type="component" value="Chromosome I"/>
</dbReference>
<feature type="chain" id="PRO_5013023513" evidence="2">
    <location>
        <begin position="20"/>
        <end position="923"/>
    </location>
</feature>
<dbReference type="PANTHER" id="PTHR42732:SF1">
    <property type="entry name" value="BETA-MANNOSIDASE"/>
    <property type="match status" value="1"/>
</dbReference>
<evidence type="ECO:0000256" key="2">
    <source>
        <dbReference type="SAM" id="SignalP"/>
    </source>
</evidence>
<evidence type="ECO:0000259" key="3">
    <source>
        <dbReference type="Pfam" id="PF00703"/>
    </source>
</evidence>
<protein>
    <submittedName>
        <fullName evidence="5">Glycosyl hydrolases family 2</fullName>
    </submittedName>
</protein>
<dbReference type="AlphaFoldDB" id="A0A1R3SX81"/>
<dbReference type="Pfam" id="PF00703">
    <property type="entry name" value="Glyco_hydro_2"/>
    <property type="match status" value="1"/>
</dbReference>
<evidence type="ECO:0000259" key="4">
    <source>
        <dbReference type="Pfam" id="PF02837"/>
    </source>
</evidence>
<dbReference type="InterPro" id="IPR036156">
    <property type="entry name" value="Beta-gal/glucu_dom_sf"/>
</dbReference>
<dbReference type="InterPro" id="IPR006104">
    <property type="entry name" value="Glyco_hydro_2_N"/>
</dbReference>
<name>A0A1R3SX81_9BACT</name>
<dbReference type="SUPFAM" id="SSF49785">
    <property type="entry name" value="Galactose-binding domain-like"/>
    <property type="match status" value="1"/>
</dbReference>
<reference evidence="5 6" key="1">
    <citation type="submission" date="2016-08" db="EMBL/GenBank/DDBJ databases">
        <authorList>
            <person name="Seilhamer J.J."/>
        </authorList>
    </citation>
    <scope>NUCLEOTIDE SEQUENCE [LARGE SCALE GENOMIC DNA]</scope>
    <source>
        <strain evidence="5">M3/6</strain>
    </source>
</reference>
<dbReference type="Gene3D" id="3.20.20.80">
    <property type="entry name" value="Glycosidases"/>
    <property type="match status" value="1"/>
</dbReference>
<organism evidence="5 6">
    <name type="scientific">Proteiniphilum saccharofermentans</name>
    <dbReference type="NCBI Taxonomy" id="1642647"/>
    <lineage>
        <taxon>Bacteria</taxon>
        <taxon>Pseudomonadati</taxon>
        <taxon>Bacteroidota</taxon>
        <taxon>Bacteroidia</taxon>
        <taxon>Bacteroidales</taxon>
        <taxon>Dysgonomonadaceae</taxon>
        <taxon>Proteiniphilum</taxon>
    </lineage>
</organism>